<dbReference type="InterPro" id="IPR050680">
    <property type="entry name" value="YpeA/RimI_acetyltransf"/>
</dbReference>
<keyword evidence="2" id="KW-0012">Acyltransferase</keyword>
<organism evidence="4 5">
    <name type="scientific">Vagococcus allomyrinae</name>
    <dbReference type="NCBI Taxonomy" id="2794353"/>
    <lineage>
        <taxon>Bacteria</taxon>
        <taxon>Bacillati</taxon>
        <taxon>Bacillota</taxon>
        <taxon>Bacilli</taxon>
        <taxon>Lactobacillales</taxon>
        <taxon>Enterococcaceae</taxon>
        <taxon>Vagococcus</taxon>
    </lineage>
</organism>
<dbReference type="PROSITE" id="PS51186">
    <property type="entry name" value="GNAT"/>
    <property type="match status" value="1"/>
</dbReference>
<dbReference type="AlphaFoldDB" id="A0A940SV17"/>
<dbReference type="RefSeq" id="WP_209525806.1">
    <property type="nucleotide sequence ID" value="NZ_JAEEGA010000003.1"/>
</dbReference>
<dbReference type="CDD" id="cd04301">
    <property type="entry name" value="NAT_SF"/>
    <property type="match status" value="1"/>
</dbReference>
<gene>
    <name evidence="4" type="ORF">I6N95_06420</name>
</gene>
<reference evidence="4" key="1">
    <citation type="submission" date="2020-12" db="EMBL/GenBank/DDBJ databases">
        <title>Vagococcus allomyrinae sp. nov. and Enterococcus lavae sp. nov., isolated from the larvae of Allomyrina dichotoma.</title>
        <authorList>
            <person name="Lee S.D."/>
        </authorList>
    </citation>
    <scope>NUCLEOTIDE SEQUENCE</scope>
    <source>
        <strain evidence="4">BWB3-3</strain>
    </source>
</reference>
<keyword evidence="1" id="KW-0808">Transferase</keyword>
<evidence type="ECO:0000259" key="3">
    <source>
        <dbReference type="PROSITE" id="PS51186"/>
    </source>
</evidence>
<dbReference type="InterPro" id="IPR000182">
    <property type="entry name" value="GNAT_dom"/>
</dbReference>
<dbReference type="GO" id="GO:0016747">
    <property type="term" value="F:acyltransferase activity, transferring groups other than amino-acyl groups"/>
    <property type="evidence" value="ECO:0007669"/>
    <property type="project" value="InterPro"/>
</dbReference>
<keyword evidence="5" id="KW-1185">Reference proteome</keyword>
<dbReference type="InterPro" id="IPR016181">
    <property type="entry name" value="Acyl_CoA_acyltransferase"/>
</dbReference>
<dbReference type="Pfam" id="PF13527">
    <property type="entry name" value="Acetyltransf_9"/>
    <property type="match status" value="1"/>
</dbReference>
<evidence type="ECO:0000256" key="2">
    <source>
        <dbReference type="ARBA" id="ARBA00023315"/>
    </source>
</evidence>
<proteinExistence type="predicted"/>
<evidence type="ECO:0000313" key="4">
    <source>
        <dbReference type="EMBL" id="MBP1040631.1"/>
    </source>
</evidence>
<sequence length="293" mass="34244">MSYRFVTDYQNNNLLRQSFFELALATFDIDFKPWFEIGAWDDNYRCYSYADGDQIIANVSVNLMTVHHQGQKKQAVQIGTVMTHPDYQQQGLAGKLMDHVVTHYDQRVAFIYLFANDQVLDFYPKYGFQPYDESQFTFAIDQQWQPLPKNYRQLNCESASDLALLRELAFNRRPNSQRLGISNNPSLLLFYATIVFPHQLYYFEKQHTLIIGEQSDDTITIFDVVQTQKEAIKPLISQLITNETTTGQLFFTTDNQEFPIEQQLQFTTEDHLFIRSQSETWSNQTCFPLTSHG</sequence>
<dbReference type="SUPFAM" id="SSF55729">
    <property type="entry name" value="Acyl-CoA N-acyltransferases (Nat)"/>
    <property type="match status" value="1"/>
</dbReference>
<comment type="caution">
    <text evidence="4">The sequence shown here is derived from an EMBL/GenBank/DDBJ whole genome shotgun (WGS) entry which is preliminary data.</text>
</comment>
<feature type="domain" description="N-acetyltransferase" evidence="3">
    <location>
        <begin position="1"/>
        <end position="152"/>
    </location>
</feature>
<dbReference type="Proteomes" id="UP000674938">
    <property type="component" value="Unassembled WGS sequence"/>
</dbReference>
<dbReference type="PANTHER" id="PTHR43420">
    <property type="entry name" value="ACETYLTRANSFERASE"/>
    <property type="match status" value="1"/>
</dbReference>
<evidence type="ECO:0000313" key="5">
    <source>
        <dbReference type="Proteomes" id="UP000674938"/>
    </source>
</evidence>
<dbReference type="EMBL" id="JAEEGA010000003">
    <property type="protein sequence ID" value="MBP1040631.1"/>
    <property type="molecule type" value="Genomic_DNA"/>
</dbReference>
<evidence type="ECO:0000256" key="1">
    <source>
        <dbReference type="ARBA" id="ARBA00022679"/>
    </source>
</evidence>
<protein>
    <submittedName>
        <fullName evidence="4">GNAT family N-acetyltransferase</fullName>
    </submittedName>
</protein>
<accession>A0A940SV17</accession>
<name>A0A940SV17_9ENTE</name>
<dbReference type="Gene3D" id="3.40.630.30">
    <property type="match status" value="1"/>
</dbReference>
<dbReference type="PANTHER" id="PTHR43420:SF31">
    <property type="entry name" value="ACETYLTRANSFERASE"/>
    <property type="match status" value="1"/>
</dbReference>